<keyword evidence="1" id="KW-1133">Transmembrane helix</keyword>
<evidence type="ECO:0000313" key="3">
    <source>
        <dbReference type="Proteomes" id="UP000244060"/>
    </source>
</evidence>
<comment type="caution">
    <text evidence="2">The sequence shown here is derived from an EMBL/GenBank/DDBJ whole genome shotgun (WGS) entry which is preliminary data.</text>
</comment>
<keyword evidence="3" id="KW-1185">Reference proteome</keyword>
<dbReference type="AlphaFoldDB" id="A0A2T5KEY2"/>
<protein>
    <submittedName>
        <fullName evidence="2">Putative secreted protein</fullName>
    </submittedName>
</protein>
<feature type="transmembrane region" description="Helical" evidence="1">
    <location>
        <begin position="58"/>
        <end position="78"/>
    </location>
</feature>
<sequence>MSITGAIVLYAVTWFMVFFILLPLRVQSQDEAGDVVPGTPRGAPAGYVIRRKAWLTTLWGTLVWAVLCGIILSGVISLRDIDVMGRMPPPPPL</sequence>
<feature type="transmembrane region" description="Helical" evidence="1">
    <location>
        <begin position="7"/>
        <end position="26"/>
    </location>
</feature>
<dbReference type="Proteomes" id="UP000244060">
    <property type="component" value="Unassembled WGS sequence"/>
</dbReference>
<reference evidence="2 3" key="1">
    <citation type="submission" date="2018-04" db="EMBL/GenBank/DDBJ databases">
        <title>Genomic Encyclopedia of Type Strains, Phase III (KMG-III): the genomes of soil and plant-associated and newly described type strains.</title>
        <authorList>
            <person name="Whitman W."/>
        </authorList>
    </citation>
    <scope>NUCLEOTIDE SEQUENCE [LARGE SCALE GENOMIC DNA]</scope>
    <source>
        <strain evidence="2 3">KA25</strain>
    </source>
</reference>
<dbReference type="OrthoDB" id="9804637at2"/>
<gene>
    <name evidence="2" type="ORF">C8J28_101275</name>
</gene>
<dbReference type="InterPro" id="IPR009935">
    <property type="entry name" value="DUF1467"/>
</dbReference>
<dbReference type="EMBL" id="QAOT01000001">
    <property type="protein sequence ID" value="PTR20954.1"/>
    <property type="molecule type" value="Genomic_DNA"/>
</dbReference>
<name>A0A2T5KEY2_9RHOB</name>
<evidence type="ECO:0000256" key="1">
    <source>
        <dbReference type="SAM" id="Phobius"/>
    </source>
</evidence>
<dbReference type="RefSeq" id="WP_108220092.1">
    <property type="nucleotide sequence ID" value="NZ_CP090021.1"/>
</dbReference>
<accession>A0A2T5KEY2</accession>
<keyword evidence="1" id="KW-0472">Membrane</keyword>
<dbReference type="Pfam" id="PF07330">
    <property type="entry name" value="DUF1467"/>
    <property type="match status" value="1"/>
</dbReference>
<keyword evidence="1" id="KW-0812">Transmembrane</keyword>
<organism evidence="2 3">
    <name type="scientific">Cereibacter azotoformans</name>
    <dbReference type="NCBI Taxonomy" id="43057"/>
    <lineage>
        <taxon>Bacteria</taxon>
        <taxon>Pseudomonadati</taxon>
        <taxon>Pseudomonadota</taxon>
        <taxon>Alphaproteobacteria</taxon>
        <taxon>Rhodobacterales</taxon>
        <taxon>Paracoccaceae</taxon>
        <taxon>Cereibacter</taxon>
    </lineage>
</organism>
<evidence type="ECO:0000313" key="2">
    <source>
        <dbReference type="EMBL" id="PTR20954.1"/>
    </source>
</evidence>
<proteinExistence type="predicted"/>